<dbReference type="Gene3D" id="2.10.25.10">
    <property type="entry name" value="Laminin"/>
    <property type="match status" value="1"/>
</dbReference>
<dbReference type="PROSITE" id="PS50026">
    <property type="entry name" value="EGF_3"/>
    <property type="match status" value="1"/>
</dbReference>
<dbReference type="PROSITE" id="PS00022">
    <property type="entry name" value="EGF_1"/>
    <property type="match status" value="1"/>
</dbReference>
<evidence type="ECO:0000259" key="3">
    <source>
        <dbReference type="PROSITE" id="PS50026"/>
    </source>
</evidence>
<reference evidence="5" key="1">
    <citation type="submission" date="2022-11" db="EMBL/GenBank/DDBJ databases">
        <authorList>
            <person name="Kikuchi T."/>
        </authorList>
    </citation>
    <scope>NUCLEOTIDE SEQUENCE</scope>
    <source>
        <strain evidence="5">PS1010</strain>
    </source>
</reference>
<dbReference type="PANTHER" id="PTHR46901">
    <property type="entry name" value="GH04942P"/>
    <property type="match status" value="1"/>
</dbReference>
<comment type="caution">
    <text evidence="5">The sequence shown here is derived from an EMBL/GenBank/DDBJ whole genome shotgun (WGS) entry which is preliminary data.</text>
</comment>
<feature type="domain" description="DOMON" evidence="4">
    <location>
        <begin position="304"/>
        <end position="427"/>
    </location>
</feature>
<dbReference type="InterPro" id="IPR045266">
    <property type="entry name" value="DOH_DOMON"/>
</dbReference>
<dbReference type="Proteomes" id="UP001152747">
    <property type="component" value="Unassembled WGS sequence"/>
</dbReference>
<keyword evidence="6" id="KW-1185">Reference proteome</keyword>
<dbReference type="EMBL" id="CANHGI010000002">
    <property type="protein sequence ID" value="CAI5440604.1"/>
    <property type="molecule type" value="Genomic_DNA"/>
</dbReference>
<keyword evidence="2" id="KW-0732">Signal</keyword>
<dbReference type="AlphaFoldDB" id="A0A9P1MUJ1"/>
<feature type="domain" description="EGF-like" evidence="3">
    <location>
        <begin position="170"/>
        <end position="210"/>
    </location>
</feature>
<dbReference type="InterPro" id="IPR005018">
    <property type="entry name" value="DOMON_domain"/>
</dbReference>
<feature type="chain" id="PRO_5040328243" description="EGF-like domain-containing protein" evidence="2">
    <location>
        <begin position="19"/>
        <end position="526"/>
    </location>
</feature>
<organism evidence="5 6">
    <name type="scientific">Caenorhabditis angaria</name>
    <dbReference type="NCBI Taxonomy" id="860376"/>
    <lineage>
        <taxon>Eukaryota</taxon>
        <taxon>Metazoa</taxon>
        <taxon>Ecdysozoa</taxon>
        <taxon>Nematoda</taxon>
        <taxon>Chromadorea</taxon>
        <taxon>Rhabditida</taxon>
        <taxon>Rhabditina</taxon>
        <taxon>Rhabditomorpha</taxon>
        <taxon>Rhabditoidea</taxon>
        <taxon>Rhabditidae</taxon>
        <taxon>Peloderinae</taxon>
        <taxon>Caenorhabditis</taxon>
    </lineage>
</organism>
<gene>
    <name evidence="5" type="ORF">CAMP_LOCUS3241</name>
</gene>
<dbReference type="SUPFAM" id="SSF57196">
    <property type="entry name" value="EGF/Laminin"/>
    <property type="match status" value="1"/>
</dbReference>
<feature type="disulfide bond" evidence="1">
    <location>
        <begin position="200"/>
        <end position="209"/>
    </location>
</feature>
<keyword evidence="1" id="KW-1015">Disulfide bond</keyword>
<name>A0A9P1MUJ1_9PELO</name>
<dbReference type="PANTHER" id="PTHR46901:SF2">
    <property type="entry name" value="GH04942P"/>
    <property type="match status" value="1"/>
</dbReference>
<evidence type="ECO:0008006" key="7">
    <source>
        <dbReference type="Google" id="ProtNLM"/>
    </source>
</evidence>
<dbReference type="CDD" id="cd00054">
    <property type="entry name" value="EGF_CA"/>
    <property type="match status" value="1"/>
</dbReference>
<dbReference type="PROSITE" id="PS50836">
    <property type="entry name" value="DOMON"/>
    <property type="match status" value="1"/>
</dbReference>
<accession>A0A9P1MUJ1</accession>
<evidence type="ECO:0000256" key="1">
    <source>
        <dbReference type="PROSITE-ProRule" id="PRU00076"/>
    </source>
</evidence>
<proteinExistence type="predicted"/>
<dbReference type="PROSITE" id="PS01186">
    <property type="entry name" value="EGF_2"/>
    <property type="match status" value="1"/>
</dbReference>
<dbReference type="Pfam" id="PF03351">
    <property type="entry name" value="DOMON"/>
    <property type="match status" value="1"/>
</dbReference>
<sequence length="526" mass="59474">MTTIPLLILIICCPLIRANLVLTYPQARFPPLDFLPSEITSAPCGVPKPMKTFYTNFDIGESYEVTWIPTTMGKNSTYRIRIIDSDGLTIQNISTSDSKSSKINPTTPCEQCMLLVEQITSTGKIFKTCADINILKKGAVKEEACNQRGTKMQNGICQCEIGYTGEKCEHYAHCSVDEDCLNGGKCVDQEDSLIRKKCYCSYGFFGQRCDRKFNAQNDLCFGYDDLNALDLPRFGMFNPKCYVRHDLSADDQLYSRRVENEIELILDFKTSSWLSLGWRPTQLSTSCRLFPVLEDVRKNARVLENDGGEEEEEEETDRRHFVAKPIMPKNNGFTDLGLKAPLHAMDCVDMIMASVKDGRIFISDYYSRDRSTPLEDYWYDGEMSLSAAYGLEVDGRTLVMFRRDIREIEPTDHPLGPNDLFVLWAKGENMFGDDFKYHGNNRGIEQLNLSQVVNLTFVGNEPKSNDVQAFGVKNQNDIQEHLIPMSTPAPKPKSAENTGSGEIIDENSAFSHRTISIFVLILAMFL</sequence>
<evidence type="ECO:0000313" key="6">
    <source>
        <dbReference type="Proteomes" id="UP001152747"/>
    </source>
</evidence>
<comment type="caution">
    <text evidence="1">Lacks conserved residue(s) required for the propagation of feature annotation.</text>
</comment>
<protein>
    <recommendedName>
        <fullName evidence="7">EGF-like domain-containing protein</fullName>
    </recommendedName>
</protein>
<evidence type="ECO:0000259" key="4">
    <source>
        <dbReference type="PROSITE" id="PS50836"/>
    </source>
</evidence>
<dbReference type="InterPro" id="IPR000742">
    <property type="entry name" value="EGF"/>
</dbReference>
<keyword evidence="1" id="KW-0245">EGF-like domain</keyword>
<evidence type="ECO:0000256" key="2">
    <source>
        <dbReference type="SAM" id="SignalP"/>
    </source>
</evidence>
<evidence type="ECO:0000313" key="5">
    <source>
        <dbReference type="EMBL" id="CAI5440604.1"/>
    </source>
</evidence>
<dbReference type="CDD" id="cd09631">
    <property type="entry name" value="DOMON_DOH"/>
    <property type="match status" value="1"/>
</dbReference>
<feature type="signal peptide" evidence="2">
    <location>
        <begin position="1"/>
        <end position="18"/>
    </location>
</feature>
<dbReference type="OrthoDB" id="188511at2759"/>